<evidence type="ECO:0000259" key="8">
    <source>
        <dbReference type="PROSITE" id="PS51202"/>
    </source>
</evidence>
<dbReference type="SUPFAM" id="SSF116726">
    <property type="entry name" value="TrkA C-terminal domain-like"/>
    <property type="match status" value="2"/>
</dbReference>
<dbReference type="Pfam" id="PF02080">
    <property type="entry name" value="TrkA_C"/>
    <property type="match status" value="2"/>
</dbReference>
<dbReference type="PANTHER" id="PTHR43652">
    <property type="entry name" value="BASIC AMINO ACID ANTIPORTER YFCC-RELATED"/>
    <property type="match status" value="1"/>
</dbReference>
<organism evidence="9 10">
    <name type="scientific">Mucisphaera calidilacus</name>
    <dbReference type="NCBI Taxonomy" id="2527982"/>
    <lineage>
        <taxon>Bacteria</taxon>
        <taxon>Pseudomonadati</taxon>
        <taxon>Planctomycetota</taxon>
        <taxon>Phycisphaerae</taxon>
        <taxon>Phycisphaerales</taxon>
        <taxon>Phycisphaeraceae</taxon>
        <taxon>Mucisphaera</taxon>
    </lineage>
</organism>
<dbReference type="KEGG" id="mcad:Pan265_05330"/>
<dbReference type="Gene3D" id="3.30.70.1450">
    <property type="entry name" value="Regulator of K+ conductance, C-terminal domain"/>
    <property type="match status" value="2"/>
</dbReference>
<keyword evidence="4" id="KW-0677">Repeat</keyword>
<feature type="transmembrane region" description="Helical" evidence="7">
    <location>
        <begin position="184"/>
        <end position="207"/>
    </location>
</feature>
<feature type="domain" description="RCK C-terminal" evidence="8">
    <location>
        <begin position="212"/>
        <end position="296"/>
    </location>
</feature>
<keyword evidence="10" id="KW-1185">Reference proteome</keyword>
<dbReference type="InterPro" id="IPR051679">
    <property type="entry name" value="DASS-Related_Transporters"/>
</dbReference>
<dbReference type="InterPro" id="IPR006037">
    <property type="entry name" value="RCK_C"/>
</dbReference>
<dbReference type="OrthoDB" id="9765532at2"/>
<dbReference type="RefSeq" id="WP_145444855.1">
    <property type="nucleotide sequence ID" value="NZ_CP036280.1"/>
</dbReference>
<reference evidence="9 10" key="1">
    <citation type="submission" date="2019-02" db="EMBL/GenBank/DDBJ databases">
        <title>Deep-cultivation of Planctomycetes and their phenomic and genomic characterization uncovers novel biology.</title>
        <authorList>
            <person name="Wiegand S."/>
            <person name="Jogler M."/>
            <person name="Boedeker C."/>
            <person name="Pinto D."/>
            <person name="Vollmers J."/>
            <person name="Rivas-Marin E."/>
            <person name="Kohn T."/>
            <person name="Peeters S.H."/>
            <person name="Heuer A."/>
            <person name="Rast P."/>
            <person name="Oberbeckmann S."/>
            <person name="Bunk B."/>
            <person name="Jeske O."/>
            <person name="Meyerdierks A."/>
            <person name="Storesund J.E."/>
            <person name="Kallscheuer N."/>
            <person name="Luecker S."/>
            <person name="Lage O.M."/>
            <person name="Pohl T."/>
            <person name="Merkel B.J."/>
            <person name="Hornburger P."/>
            <person name="Mueller R.-W."/>
            <person name="Bruemmer F."/>
            <person name="Labrenz M."/>
            <person name="Spormann A.M."/>
            <person name="Op den Camp H."/>
            <person name="Overmann J."/>
            <person name="Amann R."/>
            <person name="Jetten M.S.M."/>
            <person name="Mascher T."/>
            <person name="Medema M.H."/>
            <person name="Devos D.P."/>
            <person name="Kaster A.-K."/>
            <person name="Ovreas L."/>
            <person name="Rohde M."/>
            <person name="Galperin M.Y."/>
            <person name="Jogler C."/>
        </authorList>
    </citation>
    <scope>NUCLEOTIDE SEQUENCE [LARGE SCALE GENOMIC DNA]</scope>
    <source>
        <strain evidence="9 10">Pan265</strain>
    </source>
</reference>
<dbReference type="InterPro" id="IPR004680">
    <property type="entry name" value="Cit_transptr-like_dom"/>
</dbReference>
<dbReference type="Proteomes" id="UP000320386">
    <property type="component" value="Chromosome"/>
</dbReference>
<dbReference type="Pfam" id="PF03600">
    <property type="entry name" value="CitMHS"/>
    <property type="match status" value="1"/>
</dbReference>
<keyword evidence="5 7" id="KW-1133">Transmembrane helix</keyword>
<feature type="transmembrane region" description="Helical" evidence="7">
    <location>
        <begin position="140"/>
        <end position="164"/>
    </location>
</feature>
<gene>
    <name evidence="9" type="primary">sdcS</name>
    <name evidence="9" type="ORF">Pan265_05330</name>
</gene>
<sequence length="595" mass="63854">MPWEAWTTLATLAAMILILAANVTGPDVILMGTLALLATVGLFSERMPHIDELFLGFGSQGPITIALLYVVAAGLRHTGATELMSQWFLGRPTSATTAQARVMPTAAGLSAFLSNTAVVAVFLPAVGDLARKCAISPSKLLIPLSYAAILGGMCTLIGTSTNLVVNGRMLEDPRVGTGLGMFDLAWVGLPCALLGFIYLLVVGRWLLPDRKPAIDRERSAREYAVEMIVEPDGPLVGSTIEAAGLRHLPGLYLTEIQRDQEILAAVGPDQKLRANDRLVFVGIVASVVDLRKIRGLKPAEDQVYKLNAPRASRKLIEAVVSNRCPLVHKTIRDGRFRSVYNAAVIAVARDGQRLQQKIGDVVLQPGDTLLMEAPASFSDQRRYSQDFYLVSPIEDSTIIRHERAWLAITILGLLVVSVGLEWLTLMHGALLAAGLMWLTRCCTASEARQSIDWQILIVIGCAIGIGQAVAASGAADGIVAGLMTLTGGSPLLSLLALFLLANLFTELMTNVAAALLVYPIALATAERMQADPLPLLVIVMIAASASFITPIGYQTNLMVYGPGGYRYADYARIGLPLMLIVLVTTIFLTPLIWPL</sequence>
<keyword evidence="2" id="KW-0813">Transport</keyword>
<protein>
    <submittedName>
        <fullName evidence="9">Sodium-dependent dicarboxylate transporter SdcS</fullName>
    </submittedName>
</protein>
<evidence type="ECO:0000256" key="2">
    <source>
        <dbReference type="ARBA" id="ARBA00022448"/>
    </source>
</evidence>
<feature type="domain" description="RCK C-terminal" evidence="8">
    <location>
        <begin position="301"/>
        <end position="387"/>
    </location>
</feature>
<evidence type="ECO:0000256" key="3">
    <source>
        <dbReference type="ARBA" id="ARBA00022692"/>
    </source>
</evidence>
<feature type="transmembrane region" description="Helical" evidence="7">
    <location>
        <begin position="404"/>
        <end position="420"/>
    </location>
</feature>
<keyword evidence="3 7" id="KW-0812">Transmembrane</keyword>
<dbReference type="GO" id="GO:0006813">
    <property type="term" value="P:potassium ion transport"/>
    <property type="evidence" value="ECO:0007669"/>
    <property type="project" value="InterPro"/>
</dbReference>
<evidence type="ECO:0000256" key="5">
    <source>
        <dbReference type="ARBA" id="ARBA00022989"/>
    </source>
</evidence>
<keyword evidence="6 7" id="KW-0472">Membrane</keyword>
<dbReference type="FunFam" id="3.30.70.1450:FF:000009">
    <property type="entry name" value="SLC13 family permease"/>
    <property type="match status" value="1"/>
</dbReference>
<feature type="transmembrane region" description="Helical" evidence="7">
    <location>
        <begin position="53"/>
        <end position="75"/>
    </location>
</feature>
<proteinExistence type="predicted"/>
<dbReference type="InterPro" id="IPR031312">
    <property type="entry name" value="Na/sul_symport_CS"/>
</dbReference>
<comment type="subcellular location">
    <subcellularLocation>
        <location evidence="1">Membrane</location>
        <topology evidence="1">Multi-pass membrane protein</topology>
    </subcellularLocation>
</comment>
<evidence type="ECO:0000313" key="10">
    <source>
        <dbReference type="Proteomes" id="UP000320386"/>
    </source>
</evidence>
<evidence type="ECO:0000256" key="7">
    <source>
        <dbReference type="SAM" id="Phobius"/>
    </source>
</evidence>
<evidence type="ECO:0000313" key="9">
    <source>
        <dbReference type="EMBL" id="QDU70702.1"/>
    </source>
</evidence>
<feature type="transmembrane region" description="Helical" evidence="7">
    <location>
        <begin position="495"/>
        <end position="521"/>
    </location>
</feature>
<evidence type="ECO:0000256" key="4">
    <source>
        <dbReference type="ARBA" id="ARBA00022737"/>
    </source>
</evidence>
<dbReference type="GO" id="GO:0005886">
    <property type="term" value="C:plasma membrane"/>
    <property type="evidence" value="ECO:0007669"/>
    <property type="project" value="TreeGrafter"/>
</dbReference>
<feature type="transmembrane region" description="Helical" evidence="7">
    <location>
        <begin position="573"/>
        <end position="593"/>
    </location>
</feature>
<dbReference type="GO" id="GO:0008324">
    <property type="term" value="F:monoatomic cation transmembrane transporter activity"/>
    <property type="evidence" value="ECO:0007669"/>
    <property type="project" value="InterPro"/>
</dbReference>
<evidence type="ECO:0000256" key="1">
    <source>
        <dbReference type="ARBA" id="ARBA00004141"/>
    </source>
</evidence>
<dbReference type="PANTHER" id="PTHR43652:SF2">
    <property type="entry name" value="BASIC AMINO ACID ANTIPORTER YFCC-RELATED"/>
    <property type="match status" value="1"/>
</dbReference>
<feature type="transmembrane region" description="Helical" evidence="7">
    <location>
        <begin position="533"/>
        <end position="553"/>
    </location>
</feature>
<dbReference type="PROSITE" id="PS51202">
    <property type="entry name" value="RCK_C"/>
    <property type="match status" value="2"/>
</dbReference>
<dbReference type="PROSITE" id="PS01271">
    <property type="entry name" value="NA_SULFATE"/>
    <property type="match status" value="1"/>
</dbReference>
<evidence type="ECO:0000256" key="6">
    <source>
        <dbReference type="ARBA" id="ARBA00023136"/>
    </source>
</evidence>
<dbReference type="AlphaFoldDB" id="A0A518BUN5"/>
<accession>A0A518BUN5</accession>
<dbReference type="InterPro" id="IPR036721">
    <property type="entry name" value="RCK_C_sf"/>
</dbReference>
<name>A0A518BUN5_9BACT</name>
<dbReference type="EMBL" id="CP036280">
    <property type="protein sequence ID" value="QDU70702.1"/>
    <property type="molecule type" value="Genomic_DNA"/>
</dbReference>